<organism evidence="1 2">
    <name type="scientific">Archaeoglobus fulgidus (strain ATCC 49558 / DSM 4304 / JCM 9628 / NBRC 100126 / VC-16)</name>
    <dbReference type="NCBI Taxonomy" id="224325"/>
    <lineage>
        <taxon>Archaea</taxon>
        <taxon>Methanobacteriati</taxon>
        <taxon>Methanobacteriota</taxon>
        <taxon>Archaeoglobi</taxon>
        <taxon>Archaeoglobales</taxon>
        <taxon>Archaeoglobaceae</taxon>
        <taxon>Archaeoglobus</taxon>
    </lineage>
</organism>
<keyword evidence="2" id="KW-1185">Reference proteome</keyword>
<dbReference type="EnsemblBacteria" id="AAB89267">
    <property type="protein sequence ID" value="AAB89267"/>
    <property type="gene ID" value="AF_1990"/>
</dbReference>
<dbReference type="eggNOG" id="arCOG07530">
    <property type="taxonomic scope" value="Archaea"/>
</dbReference>
<dbReference type="EMBL" id="AE000782">
    <property type="protein sequence ID" value="AAB89267.1"/>
    <property type="molecule type" value="Genomic_DNA"/>
</dbReference>
<sequence>MSYLRILAKIWIPMLFLALLHPASALSEEEFNKVVDAVSSVGVEVDTKAYGNIGSIINGHYKYTGPIAYAGITADVSIKIQDYTEIMKIYGYKNYKEIPASGSNILRSDLNREKARCDEYQSGSDDIFKQISTIEGTRQYCYHLFVDWQNIDGQKYWEESPRHAFSQLLTVTPRAEVATIINIHNFYTCESDYVYTVCDAQTNDCVEVVDSEKYSNYVKCLEDLNQKTAEFTKTLSLKIESAVLSALGAGETATPTTTATPAASYTIQILSPSQGATVTSFFNKGGVWSDKAFIHIVNIKAKVSGEGASNLYAVVIAPDGIERKFTIYNNDLYARIAPKNINTGKGDIWIKLYGETSSGITLLATKSLTLNFISPEIIDGKDNDGDGLVDCNDPDIATSDECVYQKKLEWAESVMKRHIEYMESQPDRSFFEPKIAHIKNLYEKYKNDPDRMVAEMNRYMDAQVYHNQKIKTIIQIFQDDPDKAEKVVEIAEKYKNDPWRRNYELNKFVYENSKSEAEREAVKNAILTGIINPPKWFVGGQYGSGGALDWAQFVASNFEQVGDTVKLKGAEKVKFFTTPAKIYLVAQDAKALMDHARQLEKMNLDSRTKVSIVVLDGATKIGKLLDPTGYFGNMADATVDALIKLRKKIEDRNGGWIQTDVGVLHETSIPGIYEDYETGRKYKRISGGWFEKDTWVEVKGNV</sequence>
<gene>
    <name evidence="1" type="ordered locus">AF_1990</name>
</gene>
<dbReference type="PIR" id="E69498">
    <property type="entry name" value="E69498"/>
</dbReference>
<dbReference type="PaxDb" id="224325-AF_1990"/>
<dbReference type="Proteomes" id="UP000002199">
    <property type="component" value="Chromosome"/>
</dbReference>
<dbReference type="HOGENOM" id="CLU_402612_0_0_2"/>
<reference evidence="1 2" key="1">
    <citation type="journal article" date="1997" name="Nature">
        <title>The complete genome sequence of the hyperthermophilic, sulphate-reducing archaeon Archaeoglobus fulgidus.</title>
        <authorList>
            <person name="Klenk H.P."/>
            <person name="Clayton R.A."/>
            <person name="Tomb J."/>
            <person name="White O."/>
            <person name="Nelson K.E."/>
            <person name="Ketchum K.A."/>
            <person name="Dodson R.J."/>
            <person name="Gwinn M."/>
            <person name="Hickey E.K."/>
            <person name="Peterson J.D."/>
            <person name="Richardson D.L."/>
            <person name="Kerlavage A.R."/>
            <person name="Graham D.E."/>
            <person name="Kyrpides N.C."/>
            <person name="Fleischmann R.D."/>
            <person name="Quackenbush J."/>
            <person name="Lee N.H."/>
            <person name="Sutton G.G."/>
            <person name="Gill S."/>
            <person name="Kirkness E.F."/>
            <person name="Dougherty B.A."/>
            <person name="McKenney K."/>
            <person name="Adams M.D."/>
            <person name="Loftus B."/>
            <person name="Peterson S."/>
            <person name="Reich C.I."/>
            <person name="McNeil L.K."/>
            <person name="Badger J.H."/>
            <person name="Glodek A."/>
            <person name="Zhou L."/>
            <person name="Overbeek R."/>
            <person name="Gocayne J.D."/>
            <person name="Weidman J.F."/>
            <person name="McDonald L."/>
            <person name="Utterback T."/>
            <person name="Cotton M.D."/>
            <person name="Spriggs T."/>
            <person name="Artiach P."/>
            <person name="Kaine B.P."/>
            <person name="Sykes S.M."/>
            <person name="Sadow P.W."/>
            <person name="D'Andrea K.P."/>
            <person name="Bowman C."/>
            <person name="Fujii C."/>
            <person name="Garland S.A."/>
            <person name="Mason T.M."/>
            <person name="Olsen G.J."/>
            <person name="Fraser C.M."/>
            <person name="Smith H.O."/>
            <person name="Woese C.R."/>
            <person name="Venter J.C."/>
        </authorList>
    </citation>
    <scope>NUCLEOTIDE SEQUENCE [LARGE SCALE GENOMIC DNA]</scope>
    <source>
        <strain evidence="2">ATCC 49558 / DSM 4304 / JCM 9628 / NBRC 100126 / VC-16</strain>
    </source>
</reference>
<dbReference type="STRING" id="224325.AF_1990"/>
<evidence type="ECO:0000313" key="1">
    <source>
        <dbReference type="EMBL" id="AAB89267.1"/>
    </source>
</evidence>
<name>O28289_ARCFU</name>
<evidence type="ECO:0000313" key="2">
    <source>
        <dbReference type="Proteomes" id="UP000002199"/>
    </source>
</evidence>
<accession>O28289</accession>
<dbReference type="KEGG" id="afu:AF_1990"/>
<protein>
    <submittedName>
        <fullName evidence="1">Uncharacterized protein</fullName>
    </submittedName>
</protein>
<dbReference type="AlphaFoldDB" id="O28289"/>
<proteinExistence type="predicted"/>